<organism evidence="3 4">
    <name type="scientific">Gottfriedia endophytica</name>
    <dbReference type="NCBI Taxonomy" id="2820819"/>
    <lineage>
        <taxon>Bacteria</taxon>
        <taxon>Bacillati</taxon>
        <taxon>Bacillota</taxon>
        <taxon>Bacilli</taxon>
        <taxon>Bacillales</taxon>
        <taxon>Bacillaceae</taxon>
        <taxon>Gottfriedia</taxon>
    </lineage>
</organism>
<reference evidence="3" key="1">
    <citation type="submission" date="2021-04" db="EMBL/GenBank/DDBJ databases">
        <title>Genome seq and assembly of Bacillus sp.</title>
        <authorList>
            <person name="Chhetri G."/>
        </authorList>
    </citation>
    <scope>NUCLEOTIDE SEQUENCE</scope>
    <source>
        <strain evidence="3">RG28</strain>
    </source>
</reference>
<dbReference type="SUPFAM" id="SSF53448">
    <property type="entry name" value="Nucleotide-diphospho-sugar transferases"/>
    <property type="match status" value="1"/>
</dbReference>
<dbReference type="Pfam" id="PF00535">
    <property type="entry name" value="Glycos_transf_2"/>
    <property type="match status" value="1"/>
</dbReference>
<evidence type="ECO:0000313" key="4">
    <source>
        <dbReference type="Proteomes" id="UP000682134"/>
    </source>
</evidence>
<name>A0A940SKX5_9BACI</name>
<evidence type="ECO:0000256" key="1">
    <source>
        <dbReference type="ARBA" id="ARBA00006739"/>
    </source>
</evidence>
<evidence type="ECO:0000259" key="2">
    <source>
        <dbReference type="Pfam" id="PF00535"/>
    </source>
</evidence>
<keyword evidence="4" id="KW-1185">Reference proteome</keyword>
<comment type="caution">
    <text evidence="3">The sequence shown here is derived from an EMBL/GenBank/DDBJ whole genome shotgun (WGS) entry which is preliminary data.</text>
</comment>
<dbReference type="CDD" id="cd00761">
    <property type="entry name" value="Glyco_tranf_GTA_type"/>
    <property type="match status" value="1"/>
</dbReference>
<dbReference type="AlphaFoldDB" id="A0A940SKX5"/>
<protein>
    <submittedName>
        <fullName evidence="3">Glycosyltransferase family 2 protein</fullName>
    </submittedName>
</protein>
<dbReference type="GO" id="GO:0016758">
    <property type="term" value="F:hexosyltransferase activity"/>
    <property type="evidence" value="ECO:0007669"/>
    <property type="project" value="UniProtKB-ARBA"/>
</dbReference>
<dbReference type="Gene3D" id="3.90.550.10">
    <property type="entry name" value="Spore Coat Polysaccharide Biosynthesis Protein SpsA, Chain A"/>
    <property type="match status" value="1"/>
</dbReference>
<evidence type="ECO:0000313" key="3">
    <source>
        <dbReference type="EMBL" id="MBP0726469.1"/>
    </source>
</evidence>
<proteinExistence type="inferred from homology"/>
<gene>
    <name evidence="3" type="ORF">J5Y03_15010</name>
</gene>
<dbReference type="EMBL" id="JAGIYQ010000011">
    <property type="protein sequence ID" value="MBP0726469.1"/>
    <property type="molecule type" value="Genomic_DNA"/>
</dbReference>
<dbReference type="InterPro" id="IPR001173">
    <property type="entry name" value="Glyco_trans_2-like"/>
</dbReference>
<dbReference type="PANTHER" id="PTHR22916">
    <property type="entry name" value="GLYCOSYLTRANSFERASE"/>
    <property type="match status" value="1"/>
</dbReference>
<accession>A0A940SKX5</accession>
<sequence>MNKSDIYKRLEEIEKQKVEIYNRLNKTFSEELVSYKYQSNHLSNGVSVIVPSFKGEKVIKRCLESLKEQSLSPNLFEVIFILNGEKDNTESIINDFVAENNITNFILLQNEEASVSLARNKGIQKASRKFITFLDDDDTISANYLEKLLEYVDENSVVISQVVDVNENGNINSNTIINTKIKRAAGSKLVSHQELHSVLTMNACKIIPTRVIKTQRYDVDLKSGEDVVFFTTLFVLNFLNVKVIPVEENVIYYRYLRENSVSRKEDSFDFNISQRLEVIKRLDALLGEINDLSLQHFIKVKIQAQYSFISRFLASHQEMRNKIEEEIQKYSFVYFPFFLFNKSDARSLVISNSFLPFVDDYVSVLAKRIIEKNEVVDVIYNKISRTKETDYRLNAIVDGYIKNRIEVSTNPNVNQWDSMKKYIKFSLEKIKENERKNGAYHKIYSSTNCLASNFLAFEYKMKNSNVKWSTEFSEPVLIDINGKEGNSAIVDPKFLSKINSLMKKNNLPESTNNNLLFWAEYLAFAFADEIIFSNENHLKSMSENFPIQELKNIILQKAKISTQPTLPKQYYQAEG</sequence>
<dbReference type="Proteomes" id="UP000682134">
    <property type="component" value="Unassembled WGS sequence"/>
</dbReference>
<feature type="domain" description="Glycosyltransferase 2-like" evidence="2">
    <location>
        <begin position="47"/>
        <end position="182"/>
    </location>
</feature>
<dbReference type="RefSeq" id="WP_209406813.1">
    <property type="nucleotide sequence ID" value="NZ_JAGIYQ010000011.1"/>
</dbReference>
<comment type="similarity">
    <text evidence="1">Belongs to the glycosyltransferase 2 family.</text>
</comment>
<dbReference type="PANTHER" id="PTHR22916:SF3">
    <property type="entry name" value="UDP-GLCNAC:BETAGAL BETA-1,3-N-ACETYLGLUCOSAMINYLTRANSFERASE-LIKE PROTEIN 1"/>
    <property type="match status" value="1"/>
</dbReference>
<dbReference type="InterPro" id="IPR029044">
    <property type="entry name" value="Nucleotide-diphossugar_trans"/>
</dbReference>